<dbReference type="InterPro" id="IPR006674">
    <property type="entry name" value="HD_domain"/>
</dbReference>
<dbReference type="PANTHER" id="PTHR21262">
    <property type="entry name" value="GUANOSINE-3',5'-BIS DIPHOSPHATE 3'-PYROPHOSPHOHYDROLASE"/>
    <property type="match status" value="1"/>
</dbReference>
<sequence length="153" mass="17458">GRPYDMKMLDEAFELANEAHKDQRRRSGEPYICHPISVALLLVELGMDTESLAGALLHDVVEDTPIQIECIRSKFGPDVALLVDGVTKLTKIQFSSMEEQQAENLRKMLLAMSQDVRVMIIKLCDRLHNMRTGDAWPEQKRRDKALETMEVYA</sequence>
<evidence type="ECO:0000259" key="2">
    <source>
        <dbReference type="PROSITE" id="PS51831"/>
    </source>
</evidence>
<dbReference type="EMBL" id="AMCI01008180">
    <property type="protein sequence ID" value="EJW91438.1"/>
    <property type="molecule type" value="Genomic_DNA"/>
</dbReference>
<feature type="domain" description="HD" evidence="2">
    <location>
        <begin position="31"/>
        <end position="130"/>
    </location>
</feature>
<feature type="non-terminal residue" evidence="3">
    <location>
        <position position="1"/>
    </location>
</feature>
<gene>
    <name evidence="3" type="ORF">EVA_20455</name>
</gene>
<evidence type="ECO:0000313" key="3">
    <source>
        <dbReference type="EMBL" id="EJW91438.1"/>
    </source>
</evidence>
<dbReference type="GO" id="GO:0016301">
    <property type="term" value="F:kinase activity"/>
    <property type="evidence" value="ECO:0007669"/>
    <property type="project" value="UniProtKB-KW"/>
</dbReference>
<keyword evidence="3" id="KW-0808">Transferase</keyword>
<proteinExistence type="inferred from homology"/>
<reference evidence="3" key="1">
    <citation type="journal article" date="2012" name="PLoS ONE">
        <title>Gene sets for utilization of primary and secondary nutrition supplies in the distal gut of endangered iberian lynx.</title>
        <authorList>
            <person name="Alcaide M."/>
            <person name="Messina E."/>
            <person name="Richter M."/>
            <person name="Bargiela R."/>
            <person name="Peplies J."/>
            <person name="Huws S.A."/>
            <person name="Newbold C.J."/>
            <person name="Golyshin P.N."/>
            <person name="Simon M.A."/>
            <person name="Lopez G."/>
            <person name="Yakimov M.M."/>
            <person name="Ferrer M."/>
        </authorList>
    </citation>
    <scope>NUCLEOTIDE SEQUENCE</scope>
</reference>
<comment type="similarity">
    <text evidence="1">Belongs to the RelA/SpoT family.</text>
</comment>
<organism evidence="3">
    <name type="scientific">gut metagenome</name>
    <dbReference type="NCBI Taxonomy" id="749906"/>
    <lineage>
        <taxon>unclassified sequences</taxon>
        <taxon>metagenomes</taxon>
        <taxon>organismal metagenomes</taxon>
    </lineage>
</organism>
<dbReference type="PROSITE" id="PS51831">
    <property type="entry name" value="HD"/>
    <property type="match status" value="1"/>
</dbReference>
<name>J9FAH2_9ZZZZ</name>
<dbReference type="CDD" id="cd00077">
    <property type="entry name" value="HDc"/>
    <property type="match status" value="1"/>
</dbReference>
<dbReference type="SUPFAM" id="SSF109604">
    <property type="entry name" value="HD-domain/PDEase-like"/>
    <property type="match status" value="1"/>
</dbReference>
<protein>
    <submittedName>
        <fullName evidence="3">GTP pyrophosphokinase</fullName>
    </submittedName>
</protein>
<comment type="caution">
    <text evidence="3">The sequence shown here is derived from an EMBL/GenBank/DDBJ whole genome shotgun (WGS) entry which is preliminary data.</text>
</comment>
<dbReference type="FunFam" id="1.10.3210.10:FF:000001">
    <property type="entry name" value="GTP pyrophosphokinase RelA"/>
    <property type="match status" value="1"/>
</dbReference>
<dbReference type="Pfam" id="PF13328">
    <property type="entry name" value="HD_4"/>
    <property type="match status" value="1"/>
</dbReference>
<accession>J9FAH2</accession>
<dbReference type="SMART" id="SM00471">
    <property type="entry name" value="HDc"/>
    <property type="match status" value="1"/>
</dbReference>
<dbReference type="GO" id="GO:0005886">
    <property type="term" value="C:plasma membrane"/>
    <property type="evidence" value="ECO:0007669"/>
    <property type="project" value="TreeGrafter"/>
</dbReference>
<dbReference type="Gene3D" id="1.10.3210.10">
    <property type="entry name" value="Hypothetical protein af1432"/>
    <property type="match status" value="1"/>
</dbReference>
<dbReference type="AlphaFoldDB" id="J9FAH2"/>
<dbReference type="InterPro" id="IPR003607">
    <property type="entry name" value="HD/PDEase_dom"/>
</dbReference>
<dbReference type="PANTHER" id="PTHR21262:SF31">
    <property type="entry name" value="GTP PYROPHOSPHOKINASE"/>
    <property type="match status" value="1"/>
</dbReference>
<feature type="non-terminal residue" evidence="3">
    <location>
        <position position="153"/>
    </location>
</feature>
<keyword evidence="3" id="KW-0418">Kinase</keyword>
<evidence type="ECO:0000256" key="1">
    <source>
        <dbReference type="ARBA" id="ARBA00007476"/>
    </source>
</evidence>